<dbReference type="GO" id="GO:0015074">
    <property type="term" value="P:DNA integration"/>
    <property type="evidence" value="ECO:0007669"/>
    <property type="project" value="InterPro"/>
</dbReference>
<evidence type="ECO:0000256" key="9">
    <source>
        <dbReference type="ARBA" id="ARBA00033113"/>
    </source>
</evidence>
<dbReference type="CDD" id="cd09272">
    <property type="entry name" value="RNase_HI_RT_Ty1"/>
    <property type="match status" value="1"/>
</dbReference>
<dbReference type="Gene3D" id="3.30.420.10">
    <property type="entry name" value="Ribonuclease H-like superfamily/Ribonuclease H"/>
    <property type="match status" value="1"/>
</dbReference>
<dbReference type="GO" id="GO:0004519">
    <property type="term" value="F:endonuclease activity"/>
    <property type="evidence" value="ECO:0007669"/>
    <property type="project" value="UniProtKB-KW"/>
</dbReference>
<evidence type="ECO:0000256" key="11">
    <source>
        <dbReference type="SAM" id="MobiDB-lite"/>
    </source>
</evidence>
<keyword evidence="3" id="KW-0540">Nuclease</keyword>
<evidence type="ECO:0000313" key="15">
    <source>
        <dbReference type="EMBL" id="KAA8496139.1"/>
    </source>
</evidence>
<feature type="domain" description="Integrase catalytic" evidence="13">
    <location>
        <begin position="482"/>
        <end position="658"/>
    </location>
</feature>
<dbReference type="Pfam" id="PF07727">
    <property type="entry name" value="RVT_2"/>
    <property type="match status" value="1"/>
</dbReference>
<evidence type="ECO:0000256" key="1">
    <source>
        <dbReference type="ARBA" id="ARBA00022679"/>
    </source>
</evidence>
<evidence type="ECO:0000259" key="14">
    <source>
        <dbReference type="PROSITE" id="PS51294"/>
    </source>
</evidence>
<keyword evidence="4" id="KW-0255">Endonuclease</keyword>
<dbReference type="InterPro" id="IPR005162">
    <property type="entry name" value="Retrotrans_gag_dom"/>
</dbReference>
<dbReference type="InterPro" id="IPR013103">
    <property type="entry name" value="RVT_2"/>
</dbReference>
<accession>A0A5J4YX46</accession>
<feature type="region of interest" description="Disordered" evidence="11">
    <location>
        <begin position="771"/>
        <end position="793"/>
    </location>
</feature>
<dbReference type="GO" id="GO:0003964">
    <property type="term" value="F:RNA-directed DNA polymerase activity"/>
    <property type="evidence" value="ECO:0007669"/>
    <property type="project" value="UniProtKB-KW"/>
</dbReference>
<comment type="caution">
    <text evidence="15">The sequence shown here is derived from an EMBL/GenBank/DDBJ whole genome shotgun (WGS) entry which is preliminary data.</text>
</comment>
<evidence type="ECO:0000256" key="6">
    <source>
        <dbReference type="ARBA" id="ARBA00022918"/>
    </source>
</evidence>
<dbReference type="OrthoDB" id="7789875at2759"/>
<dbReference type="InterPro" id="IPR021109">
    <property type="entry name" value="Peptidase_aspartic_dom_sf"/>
</dbReference>
<dbReference type="InterPro" id="IPR001969">
    <property type="entry name" value="Aspartic_peptidase_AS"/>
</dbReference>
<keyword evidence="6" id="KW-0695">RNA-directed DNA polymerase</keyword>
<dbReference type="GO" id="GO:0006508">
    <property type="term" value="P:proteolysis"/>
    <property type="evidence" value="ECO:0007669"/>
    <property type="project" value="InterPro"/>
</dbReference>
<dbReference type="Gene3D" id="2.40.70.10">
    <property type="entry name" value="Acid Proteases"/>
    <property type="match status" value="1"/>
</dbReference>
<dbReference type="Gene3D" id="1.10.10.60">
    <property type="entry name" value="Homeodomain-like"/>
    <property type="match status" value="1"/>
</dbReference>
<reference evidence="16" key="1">
    <citation type="journal article" date="2019" name="Nat. Commun.">
        <title>Expansion of phycobilisome linker gene families in mesophilic red algae.</title>
        <authorList>
            <person name="Lee J."/>
            <person name="Kim D."/>
            <person name="Bhattacharya D."/>
            <person name="Yoon H.S."/>
        </authorList>
    </citation>
    <scope>NUCLEOTIDE SEQUENCE [LARGE SCALE GENOMIC DNA]</scope>
    <source>
        <strain evidence="16">CCMP 1328</strain>
    </source>
</reference>
<dbReference type="EMBL" id="VRMN01000003">
    <property type="protein sequence ID" value="KAA8496139.1"/>
    <property type="molecule type" value="Genomic_DNA"/>
</dbReference>
<dbReference type="GO" id="GO:0004190">
    <property type="term" value="F:aspartic-type endopeptidase activity"/>
    <property type="evidence" value="ECO:0007669"/>
    <property type="project" value="InterPro"/>
</dbReference>
<dbReference type="GO" id="GO:0003676">
    <property type="term" value="F:nucleic acid binding"/>
    <property type="evidence" value="ECO:0007669"/>
    <property type="project" value="InterPro"/>
</dbReference>
<dbReference type="PROSITE" id="PS50090">
    <property type="entry name" value="MYB_LIKE"/>
    <property type="match status" value="1"/>
</dbReference>
<dbReference type="PROSITE" id="PS50994">
    <property type="entry name" value="INTEGRASE"/>
    <property type="match status" value="1"/>
</dbReference>
<evidence type="ECO:0000313" key="16">
    <source>
        <dbReference type="Proteomes" id="UP000324585"/>
    </source>
</evidence>
<evidence type="ECO:0000256" key="7">
    <source>
        <dbReference type="ARBA" id="ARBA00030524"/>
    </source>
</evidence>
<proteinExistence type="predicted"/>
<sequence length="1633" mass="182426">MDSEGMDVQGLQGGASWIEAFNQLHARIGGQEMMIVQLQEGNRLLQEMLQNVMHQASVSAGPGETERTVASLIGRSLRKYDGQRDKLVVNEWLSRMKQDLDMCMPAGALESQKVIVASRFFEKDAALLWAARPEEQRMALAESGWNAFASFVRTAFEPPQAYLTARTNLYQLKQGKMTVAEFEQRLRMVALSVDSVTDAELNTIFTLGLKEKLRLEVARQDTKTLEESLRAALAAEQVGRFGGDMREAFHGASSPNYRNSSSYAGTAPMDLGVVEKRQPEKRKHADMGKVHSRGTEPPGMGFVGEVWRADAASRLLYKRGTLDGESVQFLVDSGASHNFLGSRFVGRFEGRENGMVKLAGGQSVLVHGPVLQHVDLGFWKGPVKFYVGPLQMDAILGWDWLSRVNPRIDWQRGSMDLGLENVEDCAMVNVVDALSESSGNQAYDGEEESASEGVEGKMAGMEHALTHMPMRDDCETCVVAKIKSQPARRLEKDLSTLSLNDEVGIDLVEPGRNVEAIDGAKYILTHIDRATRWATLAGLRAKTHTAVAEAWTSVQAGRGWPKVLRTDDGNEFRGNVSNLVRENLVKHEIGVPHRPNSHAEQERFHHTLNQGVRANLLQSGLGKRWFLHAAQHFVFMFNRLHPDKRSGKSPYEMRYGERWKRGKVAVPFGCKVVFKNDQPENKYAPRGKIGVLVGVAEHPLAIWVLPQEEWTSAAPRLTRTQDFKAFPEVFPMRTLETRDDEEVSAREGEIDFHSRQEEPDSQETMVLPTNTAEARESGNLEEDVPLPVGRRGKRKPRVSWSREEDQAIMDGLRLFGWGKWERTLQEYKAVFRDSRNGKDVRARAHNMGLSEENWRQRAGVAPETPQLNLTTLLQTSQALASSAGREAMQKEVDLMIRFKVWDEQPISREEALKVPGARFVRTHFIFGLKFAELPEEFRKVKCRLVAGGNRIWDASGKVTQDVFDYEVPAGLSAIRMLIALAAILGLKIVSFDVTSAYLHADLSGPPTFAMLPRHVPGGGDGLVVRLRRALYGLPRSGSDFSQDARRRLQKFGWDLIHGEKNVYVKKMAGSASVALLALYVDDGLLACAEKDRGEIFRELRSEFLIEKEPEVLSEGTPLRFLGLTISESAARLSLDHDHYQALVVKEFEEELGQVLRAVKSPGEKMNADAVLDVQVEHGHLKIREHVGRLLWLARTVRPDISYAVGVVARYVDSWNVAAERLLVRVMQYLKVPREPLEYLRMTSLKVGDVSVLGYADADFAGCPETRKSTSGRVTYLVAGGNKYLVDWSSRRQRFVSSSTSESEMAALEEAVQLSLFPALSFLRSVQEGDYALTLLCDSQVVLRAVKMGYSPKLHHMAVTRATDLAWIHQVCEKQKLVRLEYTPWVYTRRYGVSELFEVQGLFRPRGFLPCTSGLCIVVFRPEEPESRVRGKQEPLGGRPAPIEPLADVAGCGFVLWNERRKAQPLGEIISPFRVKDSKDGGVYNGRGPVRFPGFSLERKKERQGSRTQRIKGRVVLWCRVPGRGRRKAWGLLLSLCSRASSTSCLGGFGALRALKADGGFVRYDTLPLSRPVLSVPTRKAIVEALYVGFSTPRVFVVCVVCVVLLGFGHLRRVVSSGLVRLSSSSVREFKGEV</sequence>
<protein>
    <recommendedName>
        <fullName evidence="7">Gag-Pol-p199</fullName>
    </recommendedName>
    <alternativeName>
        <fullName evidence="8">TY1A-TY1B</fullName>
    </alternativeName>
    <alternativeName>
        <fullName evidence="9">p190</fullName>
    </alternativeName>
</protein>
<dbReference type="PANTHER" id="PTHR11439:SF467">
    <property type="entry name" value="INTEGRASE CATALYTIC DOMAIN-CONTAINING PROTEIN"/>
    <property type="match status" value="1"/>
</dbReference>
<gene>
    <name evidence="15" type="ORF">FVE85_2294</name>
</gene>
<dbReference type="SUPFAM" id="SSF53098">
    <property type="entry name" value="Ribonuclease H-like"/>
    <property type="match status" value="1"/>
</dbReference>
<evidence type="ECO:0000256" key="10">
    <source>
        <dbReference type="ARBA" id="ARBA00057243"/>
    </source>
</evidence>
<evidence type="ECO:0000256" key="5">
    <source>
        <dbReference type="ARBA" id="ARBA00022801"/>
    </source>
</evidence>
<feature type="domain" description="Myb-like" evidence="12">
    <location>
        <begin position="792"/>
        <end position="848"/>
    </location>
</feature>
<evidence type="ECO:0000259" key="12">
    <source>
        <dbReference type="PROSITE" id="PS50090"/>
    </source>
</evidence>
<organism evidence="15 16">
    <name type="scientific">Porphyridium purpureum</name>
    <name type="common">Red alga</name>
    <name type="synonym">Porphyridium cruentum</name>
    <dbReference type="NCBI Taxonomy" id="35688"/>
    <lineage>
        <taxon>Eukaryota</taxon>
        <taxon>Rhodophyta</taxon>
        <taxon>Bangiophyceae</taxon>
        <taxon>Porphyridiales</taxon>
        <taxon>Porphyridiaceae</taxon>
        <taxon>Porphyridium</taxon>
    </lineage>
</organism>
<dbReference type="PANTHER" id="PTHR11439">
    <property type="entry name" value="GAG-POL-RELATED RETROTRANSPOSON"/>
    <property type="match status" value="1"/>
</dbReference>
<dbReference type="InterPro" id="IPR001005">
    <property type="entry name" value="SANT/Myb"/>
</dbReference>
<dbReference type="Proteomes" id="UP000324585">
    <property type="component" value="Unassembled WGS sequence"/>
</dbReference>
<evidence type="ECO:0000259" key="13">
    <source>
        <dbReference type="PROSITE" id="PS50994"/>
    </source>
</evidence>
<keyword evidence="1" id="KW-0808">Transferase</keyword>
<comment type="function">
    <text evidence="10">Capsid protein (CA) is the structural component of the virus-like particle (VLP), forming the shell that encapsulates the retrotransposons dimeric RNA genome. The particles are assembled from trimer-clustered units and there are holes in the capsid shells that allow for the diffusion of macromolecules. CA also has nucleocapsid-like chaperone activity, promoting primer tRNA(i)-Met annealing to the multipartite primer-binding site (PBS), dimerization of Ty1 RNA and initiation of reverse transcription.</text>
</comment>
<keyword evidence="16" id="KW-1185">Reference proteome</keyword>
<evidence type="ECO:0000256" key="4">
    <source>
        <dbReference type="ARBA" id="ARBA00022759"/>
    </source>
</evidence>
<keyword evidence="5" id="KW-0378">Hydrolase</keyword>
<dbReference type="InterPro" id="IPR001584">
    <property type="entry name" value="Integrase_cat-core"/>
</dbReference>
<dbReference type="InterPro" id="IPR036397">
    <property type="entry name" value="RNaseH_sf"/>
</dbReference>
<dbReference type="PROSITE" id="PS51294">
    <property type="entry name" value="HTH_MYB"/>
    <property type="match status" value="1"/>
</dbReference>
<dbReference type="Pfam" id="PF03732">
    <property type="entry name" value="Retrotrans_gag"/>
    <property type="match status" value="1"/>
</dbReference>
<dbReference type="PROSITE" id="PS00141">
    <property type="entry name" value="ASP_PROTEASE"/>
    <property type="match status" value="1"/>
</dbReference>
<keyword evidence="2" id="KW-0548">Nucleotidyltransferase</keyword>
<dbReference type="InterPro" id="IPR009057">
    <property type="entry name" value="Homeodomain-like_sf"/>
</dbReference>
<name>A0A5J4YX46_PORPP</name>
<evidence type="ECO:0000256" key="8">
    <source>
        <dbReference type="ARBA" id="ARBA00032154"/>
    </source>
</evidence>
<feature type="domain" description="HTH myb-type" evidence="14">
    <location>
        <begin position="792"/>
        <end position="852"/>
    </location>
</feature>
<evidence type="ECO:0000256" key="2">
    <source>
        <dbReference type="ARBA" id="ARBA00022695"/>
    </source>
</evidence>
<dbReference type="CDD" id="cd00303">
    <property type="entry name" value="retropepsin_like"/>
    <property type="match status" value="1"/>
</dbReference>
<evidence type="ECO:0000256" key="3">
    <source>
        <dbReference type="ARBA" id="ARBA00022722"/>
    </source>
</evidence>
<dbReference type="SUPFAM" id="SSF50630">
    <property type="entry name" value="Acid proteases"/>
    <property type="match status" value="1"/>
</dbReference>
<dbReference type="InterPro" id="IPR012337">
    <property type="entry name" value="RNaseH-like_sf"/>
</dbReference>
<dbReference type="InterPro" id="IPR017930">
    <property type="entry name" value="Myb_dom"/>
</dbReference>
<dbReference type="SUPFAM" id="SSF46689">
    <property type="entry name" value="Homeodomain-like"/>
    <property type="match status" value="1"/>
</dbReference>